<keyword evidence="1" id="KW-1133">Transmembrane helix</keyword>
<name>A0A0M6WG92_9FIRM</name>
<feature type="transmembrane region" description="Helical" evidence="1">
    <location>
        <begin position="158"/>
        <end position="180"/>
    </location>
</feature>
<accession>A0A0M6WG92</accession>
<proteinExistence type="predicted"/>
<evidence type="ECO:0000256" key="1">
    <source>
        <dbReference type="SAM" id="Phobius"/>
    </source>
</evidence>
<organism evidence="2 3">
    <name type="scientific">Agathobacter rectalis</name>
    <dbReference type="NCBI Taxonomy" id="39491"/>
    <lineage>
        <taxon>Bacteria</taxon>
        <taxon>Bacillati</taxon>
        <taxon>Bacillota</taxon>
        <taxon>Clostridia</taxon>
        <taxon>Lachnospirales</taxon>
        <taxon>Lachnospiraceae</taxon>
        <taxon>Agathobacter</taxon>
    </lineage>
</organism>
<keyword evidence="1" id="KW-0472">Membrane</keyword>
<reference evidence="3" key="1">
    <citation type="submission" date="2015-05" db="EMBL/GenBank/DDBJ databases">
        <authorList>
            <consortium name="Pathogen Informatics"/>
        </authorList>
    </citation>
    <scope>NUCLEOTIDE SEQUENCE [LARGE SCALE GENOMIC DNA]</scope>
    <source>
        <strain evidence="3">T1-815</strain>
    </source>
</reference>
<dbReference type="EMBL" id="CVRQ01000012">
    <property type="protein sequence ID" value="CRL34787.1"/>
    <property type="molecule type" value="Genomic_DNA"/>
</dbReference>
<feature type="transmembrane region" description="Helical" evidence="1">
    <location>
        <begin position="187"/>
        <end position="205"/>
    </location>
</feature>
<evidence type="ECO:0000313" key="3">
    <source>
        <dbReference type="Proteomes" id="UP000049472"/>
    </source>
</evidence>
<keyword evidence="3" id="KW-1185">Reference proteome</keyword>
<feature type="transmembrane region" description="Helical" evidence="1">
    <location>
        <begin position="61"/>
        <end position="82"/>
    </location>
</feature>
<dbReference type="Proteomes" id="UP000049472">
    <property type="component" value="Unassembled WGS sequence"/>
</dbReference>
<evidence type="ECO:0000313" key="2">
    <source>
        <dbReference type="EMBL" id="CRL34787.1"/>
    </source>
</evidence>
<feature type="transmembrane region" description="Helical" evidence="1">
    <location>
        <begin position="211"/>
        <end position="233"/>
    </location>
</feature>
<sequence>MKDRTLKSNLYHSLGQEVQPKRLGETINYCTEIMKEQMFYKEEPRTSFFQYLSDVFRFEGIPIFILQAVTLFFVCLMIASVADIPQNIPIFMPLFVVAAMPVLFKSQLYGMSEIEAVTRASGAQIMLTKLVLAGSANLVCITIVLCLEVSLQNDCSKLGQMVLYCLVPYLVCMTGMLRMVRLQRRKSIWTCAVVMLGSCVCWAFISRVIPWLYATSAIGFWLIAFVVFGIFFVKEVLFIVEMRKEGKMYGIIA</sequence>
<feature type="transmembrane region" description="Helical" evidence="1">
    <location>
        <begin position="88"/>
        <end position="109"/>
    </location>
</feature>
<protein>
    <submittedName>
        <fullName evidence="2">Uncharacterized protein</fullName>
    </submittedName>
</protein>
<gene>
    <name evidence="2" type="ORF">T1815_09251</name>
</gene>
<dbReference type="RefSeq" id="WP_055061313.1">
    <property type="nucleotide sequence ID" value="NZ_CVRQ01000012.1"/>
</dbReference>
<feature type="transmembrane region" description="Helical" evidence="1">
    <location>
        <begin position="130"/>
        <end position="152"/>
    </location>
</feature>
<keyword evidence="1" id="KW-0812">Transmembrane</keyword>
<dbReference type="AlphaFoldDB" id="A0A0M6WG92"/>